<accession>A0A1E4RPR6</accession>
<dbReference type="Pfam" id="PF08142">
    <property type="entry name" value="AARP2CN"/>
    <property type="match status" value="1"/>
</dbReference>
<dbReference type="GeneID" id="30992965"/>
<keyword evidence="6" id="KW-0067">ATP-binding</keyword>
<organism evidence="13 14">
    <name type="scientific">Hyphopichia burtonii NRRL Y-1933</name>
    <dbReference type="NCBI Taxonomy" id="984485"/>
    <lineage>
        <taxon>Eukaryota</taxon>
        <taxon>Fungi</taxon>
        <taxon>Dikarya</taxon>
        <taxon>Ascomycota</taxon>
        <taxon>Saccharomycotina</taxon>
        <taxon>Pichiomycetes</taxon>
        <taxon>Debaryomycetaceae</taxon>
        <taxon>Hyphopichia</taxon>
    </lineage>
</organism>
<dbReference type="Pfam" id="PF04950">
    <property type="entry name" value="RIBIOP_C"/>
    <property type="match status" value="1"/>
</dbReference>
<evidence type="ECO:0000256" key="10">
    <source>
        <dbReference type="ARBA" id="ARBA00061391"/>
    </source>
</evidence>
<evidence type="ECO:0000256" key="5">
    <source>
        <dbReference type="ARBA" id="ARBA00022801"/>
    </source>
</evidence>
<dbReference type="GO" id="GO:0005525">
    <property type="term" value="F:GTP binding"/>
    <property type="evidence" value="ECO:0007669"/>
    <property type="project" value="UniProtKB-KW"/>
</dbReference>
<dbReference type="InterPro" id="IPR030387">
    <property type="entry name" value="G_Bms1/Tsr1_dom"/>
</dbReference>
<dbReference type="GO" id="GO:0005737">
    <property type="term" value="C:cytoplasm"/>
    <property type="evidence" value="ECO:0007669"/>
    <property type="project" value="EnsemblFungi"/>
</dbReference>
<dbReference type="InterPro" id="IPR037875">
    <property type="entry name" value="Bms1_N"/>
</dbReference>
<dbReference type="InterPro" id="IPR039761">
    <property type="entry name" value="Bms1/Tsr1"/>
</dbReference>
<feature type="compositionally biased region" description="Acidic residues" evidence="11">
    <location>
        <begin position="572"/>
        <end position="587"/>
    </location>
</feature>
<dbReference type="PANTHER" id="PTHR12858">
    <property type="entry name" value="RIBOSOME BIOGENESIS PROTEIN"/>
    <property type="match status" value="1"/>
</dbReference>
<dbReference type="InterPro" id="IPR007034">
    <property type="entry name" value="BMS1_TSR1_C"/>
</dbReference>
<dbReference type="AlphaFoldDB" id="A0A1E4RPR6"/>
<dbReference type="Gene3D" id="3.40.50.300">
    <property type="entry name" value="P-loop containing nucleotide triphosphate hydrolases"/>
    <property type="match status" value="1"/>
</dbReference>
<keyword evidence="5" id="KW-0378">Hydrolase</keyword>
<dbReference type="InterPro" id="IPR027417">
    <property type="entry name" value="P-loop_NTPase"/>
</dbReference>
<feature type="compositionally biased region" description="Acidic residues" evidence="11">
    <location>
        <begin position="685"/>
        <end position="720"/>
    </location>
</feature>
<dbReference type="GO" id="GO:0034511">
    <property type="term" value="F:U3 snoRNA binding"/>
    <property type="evidence" value="ECO:0007669"/>
    <property type="project" value="EnsemblFungi"/>
</dbReference>
<dbReference type="SMART" id="SM01362">
    <property type="entry name" value="DUF663"/>
    <property type="match status" value="1"/>
</dbReference>
<feature type="region of interest" description="Disordered" evidence="11">
    <location>
        <begin position="747"/>
        <end position="767"/>
    </location>
</feature>
<feature type="region of interest" description="Disordered" evidence="11">
    <location>
        <begin position="1"/>
        <end position="53"/>
    </location>
</feature>
<keyword evidence="14" id="KW-1185">Reference proteome</keyword>
<dbReference type="PANTHER" id="PTHR12858:SF2">
    <property type="entry name" value="RIBOSOME BIOGENESIS PROTEIN BMS1 HOMOLOG"/>
    <property type="match status" value="1"/>
</dbReference>
<dbReference type="STRING" id="984485.A0A1E4RPR6"/>
<dbReference type="RefSeq" id="XP_020078268.1">
    <property type="nucleotide sequence ID" value="XM_020218415.1"/>
</dbReference>
<evidence type="ECO:0000313" key="13">
    <source>
        <dbReference type="EMBL" id="ODV69201.1"/>
    </source>
</evidence>
<feature type="region of interest" description="Disordered" evidence="11">
    <location>
        <begin position="1142"/>
        <end position="1199"/>
    </location>
</feature>
<evidence type="ECO:0000256" key="7">
    <source>
        <dbReference type="ARBA" id="ARBA00023134"/>
    </source>
</evidence>
<comment type="catalytic activity">
    <reaction evidence="9">
        <text>GTP + H2O = GDP + phosphate + H(+)</text>
        <dbReference type="Rhea" id="RHEA:19669"/>
        <dbReference type="ChEBI" id="CHEBI:15377"/>
        <dbReference type="ChEBI" id="CHEBI:15378"/>
        <dbReference type="ChEBI" id="CHEBI:37565"/>
        <dbReference type="ChEBI" id="CHEBI:43474"/>
        <dbReference type="ChEBI" id="CHEBI:58189"/>
    </reaction>
    <physiologicalReaction direction="left-to-right" evidence="9">
        <dbReference type="Rhea" id="RHEA:19670"/>
    </physiologicalReaction>
</comment>
<evidence type="ECO:0000256" key="11">
    <source>
        <dbReference type="SAM" id="MobiDB-lite"/>
    </source>
</evidence>
<proteinExistence type="inferred from homology"/>
<dbReference type="InterPro" id="IPR003959">
    <property type="entry name" value="ATPase_AAA_core"/>
</dbReference>
<evidence type="ECO:0000256" key="2">
    <source>
        <dbReference type="ARBA" id="ARBA00022517"/>
    </source>
</evidence>
<evidence type="ECO:0000256" key="6">
    <source>
        <dbReference type="ARBA" id="ARBA00022840"/>
    </source>
</evidence>
<feature type="compositionally biased region" description="Acidic residues" evidence="11">
    <location>
        <begin position="652"/>
        <end position="676"/>
    </location>
</feature>
<dbReference type="OrthoDB" id="10260897at2759"/>
<feature type="domain" description="Bms1-type G" evidence="12">
    <location>
        <begin position="72"/>
        <end position="236"/>
    </location>
</feature>
<evidence type="ECO:0000259" key="12">
    <source>
        <dbReference type="PROSITE" id="PS51714"/>
    </source>
</evidence>
<keyword evidence="7" id="KW-0342">GTP-binding</keyword>
<feature type="compositionally biased region" description="Basic and acidic residues" evidence="11">
    <location>
        <begin position="41"/>
        <end position="53"/>
    </location>
</feature>
<dbReference type="Proteomes" id="UP000095085">
    <property type="component" value="Unassembled WGS sequence"/>
</dbReference>
<dbReference type="CDD" id="cd01882">
    <property type="entry name" value="BMS1"/>
    <property type="match status" value="1"/>
</dbReference>
<evidence type="ECO:0000256" key="8">
    <source>
        <dbReference type="ARBA" id="ARBA00023242"/>
    </source>
</evidence>
<keyword evidence="8" id="KW-0539">Nucleus</keyword>
<feature type="compositionally biased region" description="Basic residues" evidence="11">
    <location>
        <begin position="9"/>
        <end position="26"/>
    </location>
</feature>
<feature type="compositionally biased region" description="Basic and acidic residues" evidence="11">
    <location>
        <begin position="453"/>
        <end position="470"/>
    </location>
</feature>
<dbReference type="GO" id="GO:0030686">
    <property type="term" value="C:90S preribosome"/>
    <property type="evidence" value="ECO:0007669"/>
    <property type="project" value="EnsemblFungi"/>
</dbReference>
<feature type="compositionally biased region" description="Basic and acidic residues" evidence="11">
    <location>
        <begin position="493"/>
        <end position="505"/>
    </location>
</feature>
<feature type="region of interest" description="Disordered" evidence="11">
    <location>
        <begin position="408"/>
        <end position="505"/>
    </location>
</feature>
<dbReference type="SMART" id="SM00785">
    <property type="entry name" value="AARP2CN"/>
    <property type="match status" value="1"/>
</dbReference>
<dbReference type="SUPFAM" id="SSF52540">
    <property type="entry name" value="P-loop containing nucleoside triphosphate hydrolases"/>
    <property type="match status" value="1"/>
</dbReference>
<comment type="subcellular location">
    <subcellularLocation>
        <location evidence="1">Nucleus</location>
        <location evidence="1">Nucleolus</location>
    </subcellularLocation>
</comment>
<dbReference type="GO" id="GO:0032040">
    <property type="term" value="C:small-subunit processome"/>
    <property type="evidence" value="ECO:0007669"/>
    <property type="project" value="EnsemblFungi"/>
</dbReference>
<dbReference type="GO" id="GO:0005654">
    <property type="term" value="C:nucleoplasm"/>
    <property type="evidence" value="ECO:0007669"/>
    <property type="project" value="UniProtKB-ARBA"/>
</dbReference>
<feature type="region of interest" description="Disordered" evidence="11">
    <location>
        <begin position="571"/>
        <end position="731"/>
    </location>
</feature>
<feature type="compositionally biased region" description="Basic and acidic residues" evidence="11">
    <location>
        <begin position="721"/>
        <end position="731"/>
    </location>
</feature>
<dbReference type="FunFam" id="3.40.50.300:FF:000105">
    <property type="entry name" value="BMS1 ribosome biogenesis factor"/>
    <property type="match status" value="1"/>
</dbReference>
<evidence type="ECO:0000256" key="4">
    <source>
        <dbReference type="ARBA" id="ARBA00022741"/>
    </source>
</evidence>
<dbReference type="InterPro" id="IPR012948">
    <property type="entry name" value="AARP2CN"/>
</dbReference>
<reference evidence="14" key="1">
    <citation type="submission" date="2016-05" db="EMBL/GenBank/DDBJ databases">
        <title>Comparative genomics of biotechnologically important yeasts.</title>
        <authorList>
            <consortium name="DOE Joint Genome Institute"/>
            <person name="Riley R."/>
            <person name="Haridas S."/>
            <person name="Wolfe K.H."/>
            <person name="Lopes M.R."/>
            <person name="Hittinger C.T."/>
            <person name="Goker M."/>
            <person name="Salamov A."/>
            <person name="Wisecaver J."/>
            <person name="Long T.M."/>
            <person name="Aerts A.L."/>
            <person name="Barry K."/>
            <person name="Choi C."/>
            <person name="Clum A."/>
            <person name="Coughlan A.Y."/>
            <person name="Deshpande S."/>
            <person name="Douglass A.P."/>
            <person name="Hanson S.J."/>
            <person name="Klenk H.-P."/>
            <person name="Labutti K."/>
            <person name="Lapidus A."/>
            <person name="Lindquist E."/>
            <person name="Lipzen A."/>
            <person name="Meier-Kolthoff J.P."/>
            <person name="Ohm R.A."/>
            <person name="Otillar R.P."/>
            <person name="Pangilinan J."/>
            <person name="Peng Y."/>
            <person name="Rokas A."/>
            <person name="Rosa C.A."/>
            <person name="Scheuner C."/>
            <person name="Sibirny A.A."/>
            <person name="Slot J.C."/>
            <person name="Stielow J.B."/>
            <person name="Sun H."/>
            <person name="Kurtzman C.P."/>
            <person name="Blackwell M."/>
            <person name="Grigoriev I.V."/>
            <person name="Jeffries T.W."/>
        </authorList>
    </citation>
    <scope>NUCLEOTIDE SEQUENCE [LARGE SCALE GENOMIC DNA]</scope>
    <source>
        <strain evidence="14">NRRL Y-1933</strain>
    </source>
</reference>
<evidence type="ECO:0000313" key="14">
    <source>
        <dbReference type="Proteomes" id="UP000095085"/>
    </source>
</evidence>
<dbReference type="Pfam" id="PF00004">
    <property type="entry name" value="AAA"/>
    <property type="match status" value="1"/>
</dbReference>
<feature type="compositionally biased region" description="Basic and acidic residues" evidence="11">
    <location>
        <begin position="757"/>
        <end position="767"/>
    </location>
</feature>
<sequence length="1199" mass="137737">MDSNQQSNKAHRGGSTKKNTSKKKLHQNGYNAKAFAVSAPKKLERMAKRSSEVNERKLHVPMVDRTPDDDPPPVIVAVVGPPGTGKTTLIKSLVRRLAKTSLTEVKGPITIVSGKRRRLTFIEVNNDLNSMIDAAKIADLVLLLIDGNFGLEMETMEFLNIAQHHGMPRVLGIATHLDLFKSQSTLRTSKKRLKHRLWTEVYQGAKLFYLSGVINGRYPDREILNLSRFISVMKFRPLKWRNEHPYLLADRVTDLTHPQTIQENPKCDRKVAIYGYLHGTPLPYTGAQIHIAGVGDQFVHSVEKLPDPCPTPYFEQKLDDLERERAKAAAEAGEPIAKTTRRRKRLEDKQKIIYAPMSDVGGVLVDRDAVYIDVGDKEHFVKGKEAGEGEKLVTGLQDVEKTMKERFEEGPGLQLFSSSKAISHDDHEDNEEEEHGLLSDMESDEDDQQESENTGRAEMRRPKLHGKFEKADEEFDDLASDDDENEDYDSESGEPKLVEVDFDHKKNQYNKDELEYVEDSSLSSDEDEAGFKSAARRLKGSVQRKWDINKLLYLDNVEPEEVVKRWRAQIVEESDDESDIEEEEDDGDFFKKRDVKDTSKDLDQFAPEYPSIEELKNKFNPADDNSDEEYESGFQKLKSRFLAAPKLNDTEEKGEENEEGDDEEVYGDFEDLEGDESSNVKADNGGDDDDDDDDNESEGDDFADFDAEEEKDEMGPDEDDKGSKEDEKNLTIEQRRELNAAKKAQLKLQFEEEEDREFGADDPEGRTEADTWYEFQKNKMAKQLEINKSEYEEMDQQTRVRIEGLKAGSYVKIVFNNLPCEFIENLQPEYPIVLGGLLPTESRFGIMNVRIRRHRWHKKILKSQDPLILSLGWRRFQTLPIYTTTDSRTRNRMLKYTPEHAYCFASFYGPLVAPNTTFVGFNIIDKSSTTGSFRVAATGIVEDLNSSVEIVKKLKLVGHPYKIFRNTAFIKDMFSNALEVAKFEGAQIRTVSGIRGEIKRALSKPDGYFRATFEDKILMSDTVFLKTWYPVKIKHFYNPVTSLLLGSHNEWKGMRLTGQVRAEQNIPTPMNQDSAYKKIERVERRFNPLKVPKSVRSELPFKSQIHQMKPQSKKTYMAKRAVVLSEDEKKSRDLMSKITAIKRDKEAKRKSKKEDKFKDKLKEIAKKEEIRKEKERERKRNYFMKEGKKNGEASKKRRV</sequence>
<keyword evidence="4" id="KW-0547">Nucleotide-binding</keyword>
<feature type="compositionally biased region" description="Basic and acidic residues" evidence="11">
    <location>
        <begin position="588"/>
        <end position="603"/>
    </location>
</feature>
<evidence type="ECO:0000256" key="1">
    <source>
        <dbReference type="ARBA" id="ARBA00004604"/>
    </source>
</evidence>
<gene>
    <name evidence="13" type="ORF">HYPBUDRAFT_105522</name>
</gene>
<dbReference type="GO" id="GO:0016887">
    <property type="term" value="F:ATP hydrolysis activity"/>
    <property type="evidence" value="ECO:0007669"/>
    <property type="project" value="InterPro"/>
</dbReference>
<feature type="compositionally biased region" description="Acidic residues" evidence="11">
    <location>
        <begin position="441"/>
        <end position="450"/>
    </location>
</feature>
<keyword evidence="2" id="KW-0690">Ribosome biogenesis</keyword>
<keyword evidence="3" id="KW-0597">Phosphoprotein</keyword>
<dbReference type="PROSITE" id="PS51714">
    <property type="entry name" value="G_BMS1"/>
    <property type="match status" value="1"/>
</dbReference>
<evidence type="ECO:0000256" key="3">
    <source>
        <dbReference type="ARBA" id="ARBA00022553"/>
    </source>
</evidence>
<dbReference type="GO" id="GO:0003924">
    <property type="term" value="F:GTPase activity"/>
    <property type="evidence" value="ECO:0007669"/>
    <property type="project" value="EnsemblFungi"/>
</dbReference>
<comment type="similarity">
    <text evidence="10">Belongs to the TRAFAC class translation factor GTPase superfamily. Bms1-like GTPase family. BMS1 subfamily.</text>
</comment>
<feature type="compositionally biased region" description="Acidic residues" evidence="11">
    <location>
        <begin position="471"/>
        <end position="492"/>
    </location>
</feature>
<protein>
    <submittedName>
        <fullName evidence="13">DUF663-domain-containing protein</fullName>
    </submittedName>
</protein>
<dbReference type="GO" id="GO:0000480">
    <property type="term" value="P:endonucleolytic cleavage in 5'-ETS of tricistronic rRNA transcript (SSU-rRNA, 5.8S rRNA, LSU-rRNA)"/>
    <property type="evidence" value="ECO:0007669"/>
    <property type="project" value="EnsemblFungi"/>
</dbReference>
<dbReference type="GO" id="GO:0005524">
    <property type="term" value="F:ATP binding"/>
    <property type="evidence" value="ECO:0007669"/>
    <property type="project" value="UniProtKB-KW"/>
</dbReference>
<dbReference type="GO" id="GO:2000232">
    <property type="term" value="P:regulation of rRNA processing"/>
    <property type="evidence" value="ECO:0007669"/>
    <property type="project" value="EnsemblFungi"/>
</dbReference>
<dbReference type="EMBL" id="KV454539">
    <property type="protein sequence ID" value="ODV69201.1"/>
    <property type="molecule type" value="Genomic_DNA"/>
</dbReference>
<name>A0A1E4RPR6_9ASCO</name>
<dbReference type="GO" id="GO:0000472">
    <property type="term" value="P:endonucleolytic cleavage to generate mature 5'-end of SSU-rRNA from (SSU-rRNA, 5.8S rRNA, LSU-rRNA)"/>
    <property type="evidence" value="ECO:0007669"/>
    <property type="project" value="EnsemblFungi"/>
</dbReference>
<evidence type="ECO:0000256" key="9">
    <source>
        <dbReference type="ARBA" id="ARBA00049117"/>
    </source>
</evidence>